<dbReference type="AlphaFoldDB" id="X6LZ16"/>
<dbReference type="Proteomes" id="UP000023152">
    <property type="component" value="Unassembled WGS sequence"/>
</dbReference>
<gene>
    <name evidence="1" type="ORF">RFI_31426</name>
</gene>
<dbReference type="EMBL" id="ASPP01027625">
    <property type="protein sequence ID" value="ETO05970.1"/>
    <property type="molecule type" value="Genomic_DNA"/>
</dbReference>
<organism evidence="1 2">
    <name type="scientific">Reticulomyxa filosa</name>
    <dbReference type="NCBI Taxonomy" id="46433"/>
    <lineage>
        <taxon>Eukaryota</taxon>
        <taxon>Sar</taxon>
        <taxon>Rhizaria</taxon>
        <taxon>Retaria</taxon>
        <taxon>Foraminifera</taxon>
        <taxon>Monothalamids</taxon>
        <taxon>Reticulomyxidae</taxon>
        <taxon>Reticulomyxa</taxon>
    </lineage>
</organism>
<accession>X6LZ16</accession>
<evidence type="ECO:0000313" key="2">
    <source>
        <dbReference type="Proteomes" id="UP000023152"/>
    </source>
</evidence>
<keyword evidence="2" id="KW-1185">Reference proteome</keyword>
<sequence length="78" mass="9532">MNQQQKKIDLCGESNDIVIINNDVSNRQRKYINATIKKKDIVINLRFLEMRKVVNYIYFNKQKQTNQLFYFIFKKKQK</sequence>
<comment type="caution">
    <text evidence="1">The sequence shown here is derived from an EMBL/GenBank/DDBJ whole genome shotgun (WGS) entry which is preliminary data.</text>
</comment>
<protein>
    <submittedName>
        <fullName evidence="1">Uncharacterized protein</fullName>
    </submittedName>
</protein>
<name>X6LZ16_RETFI</name>
<reference evidence="1 2" key="1">
    <citation type="journal article" date="2013" name="Curr. Biol.">
        <title>The Genome of the Foraminiferan Reticulomyxa filosa.</title>
        <authorList>
            <person name="Glockner G."/>
            <person name="Hulsmann N."/>
            <person name="Schleicher M."/>
            <person name="Noegel A.A."/>
            <person name="Eichinger L."/>
            <person name="Gallinger C."/>
            <person name="Pawlowski J."/>
            <person name="Sierra R."/>
            <person name="Euteneuer U."/>
            <person name="Pillet L."/>
            <person name="Moustafa A."/>
            <person name="Platzer M."/>
            <person name="Groth M."/>
            <person name="Szafranski K."/>
            <person name="Schliwa M."/>
        </authorList>
    </citation>
    <scope>NUCLEOTIDE SEQUENCE [LARGE SCALE GENOMIC DNA]</scope>
</reference>
<proteinExistence type="predicted"/>
<evidence type="ECO:0000313" key="1">
    <source>
        <dbReference type="EMBL" id="ETO05970.1"/>
    </source>
</evidence>